<evidence type="ECO:0000313" key="3">
    <source>
        <dbReference type="Proteomes" id="UP000005149"/>
    </source>
</evidence>
<feature type="domain" description="Dienelactone hydrolase" evidence="1">
    <location>
        <begin position="32"/>
        <end position="243"/>
    </location>
</feature>
<protein>
    <recommendedName>
        <fullName evidence="1">Dienelactone hydrolase domain-containing protein</fullName>
    </recommendedName>
</protein>
<dbReference type="PANTHER" id="PTHR22946">
    <property type="entry name" value="DIENELACTONE HYDROLASE DOMAIN-CONTAINING PROTEIN-RELATED"/>
    <property type="match status" value="1"/>
</dbReference>
<dbReference type="Proteomes" id="UP000005149">
    <property type="component" value="Unassembled WGS sequence"/>
</dbReference>
<accession>K1JCE2</accession>
<dbReference type="PATRIC" id="fig|1073377.4.peg.2254"/>
<dbReference type="InterPro" id="IPR050261">
    <property type="entry name" value="FrsA_esterase"/>
</dbReference>
<dbReference type="PANTHER" id="PTHR22946:SF0">
    <property type="entry name" value="DIENELACTONE HYDROLASE DOMAIN-CONTAINING PROTEIN"/>
    <property type="match status" value="1"/>
</dbReference>
<dbReference type="SUPFAM" id="SSF53474">
    <property type="entry name" value="alpha/beta-Hydrolases"/>
    <property type="match status" value="1"/>
</dbReference>
<organism evidence="2 3">
    <name type="scientific">Aeromonas dhakensis</name>
    <dbReference type="NCBI Taxonomy" id="196024"/>
    <lineage>
        <taxon>Bacteria</taxon>
        <taxon>Pseudomonadati</taxon>
        <taxon>Pseudomonadota</taxon>
        <taxon>Gammaproteobacteria</taxon>
        <taxon>Aeromonadales</taxon>
        <taxon>Aeromonadaceae</taxon>
        <taxon>Aeromonas</taxon>
    </lineage>
</organism>
<comment type="caution">
    <text evidence="2">The sequence shown here is derived from an EMBL/GenBank/DDBJ whole genome shotgun (WGS) entry which is preliminary data.</text>
</comment>
<dbReference type="Gene3D" id="3.40.50.1820">
    <property type="entry name" value="alpha/beta hydrolase"/>
    <property type="match status" value="1"/>
</dbReference>
<reference evidence="2 3" key="1">
    <citation type="submission" date="2012-06" db="EMBL/GenBank/DDBJ databases">
        <title>The Genome Sequence of Aeromonas hydrophila SSU.</title>
        <authorList>
            <consortium name="The Broad Institute Genome Sequencing Platform"/>
            <person name="Earl A."/>
            <person name="Ward D."/>
            <person name="Feldgarden M."/>
            <person name="Gevers D."/>
            <person name="Chopra A."/>
            <person name="Walker B."/>
            <person name="Young S.K."/>
            <person name="Zeng Q."/>
            <person name="Gargeya S."/>
            <person name="Fitzgerald M."/>
            <person name="Haas B."/>
            <person name="Abouelleil A."/>
            <person name="Alvarado L."/>
            <person name="Arachchi H.M."/>
            <person name="Berlin A.M."/>
            <person name="Chapman S.B."/>
            <person name="Goldberg J."/>
            <person name="Griggs A."/>
            <person name="Gujja S."/>
            <person name="Hansen M."/>
            <person name="Howarth C."/>
            <person name="Imamovic A."/>
            <person name="Larimer J."/>
            <person name="McCowan C."/>
            <person name="Montmayeur A."/>
            <person name="Murphy C."/>
            <person name="Neiman D."/>
            <person name="Pearson M."/>
            <person name="Priest M."/>
            <person name="Roberts A."/>
            <person name="Saif S."/>
            <person name="Shea T."/>
            <person name="Sisk P."/>
            <person name="Sykes S."/>
            <person name="Wortman J."/>
            <person name="Nusbaum C."/>
            <person name="Birren B."/>
        </authorList>
    </citation>
    <scope>NUCLEOTIDE SEQUENCE [LARGE SCALE GENOMIC DNA]</scope>
    <source>
        <strain evidence="2 3">SSU</strain>
    </source>
</reference>
<dbReference type="InterPro" id="IPR029058">
    <property type="entry name" value="AB_hydrolase_fold"/>
</dbReference>
<dbReference type="EMBL" id="AGWR01000016">
    <property type="protein sequence ID" value="EKB27911.1"/>
    <property type="molecule type" value="Genomic_DNA"/>
</dbReference>
<sequence>MGVTRMLVLFWALWAGGLQAGSVRYQVEGQTFEGYHLAGASQQSTLVLLVHDWDGLTGYEMKRADMLAALGYRVFAADLFGVGVRPTTVEDKKRLTGALYLDRASMRALLAGALAEATRLGGKPEKVVALGYCFGGAAVLELARSGADLHGTVSVHGGLETPPGQNYQQVRGRVLIQHGSADEAVSLGQFAALIGELERAGISHEATSYSGAPHAFSVFGSDRYHAEADALAWQRLVGFLAEISAK</sequence>
<dbReference type="InterPro" id="IPR002925">
    <property type="entry name" value="Dienelactn_hydro"/>
</dbReference>
<name>K1JCE2_9GAMM</name>
<evidence type="ECO:0000259" key="1">
    <source>
        <dbReference type="Pfam" id="PF01738"/>
    </source>
</evidence>
<dbReference type="AlphaFoldDB" id="K1JCE2"/>
<proteinExistence type="predicted"/>
<dbReference type="Pfam" id="PF01738">
    <property type="entry name" value="DLH"/>
    <property type="match status" value="1"/>
</dbReference>
<gene>
    <name evidence="2" type="ORF">HMPREF1171_02202</name>
</gene>
<keyword evidence="3" id="KW-1185">Reference proteome</keyword>
<dbReference type="RefSeq" id="WP_005303167.1">
    <property type="nucleotide sequence ID" value="NZ_JDWD01000024.1"/>
</dbReference>
<dbReference type="HOGENOM" id="CLU_054590_3_2_6"/>
<evidence type="ECO:0000313" key="2">
    <source>
        <dbReference type="EMBL" id="EKB27911.1"/>
    </source>
</evidence>
<dbReference type="GO" id="GO:0016787">
    <property type="term" value="F:hydrolase activity"/>
    <property type="evidence" value="ECO:0007669"/>
    <property type="project" value="InterPro"/>
</dbReference>